<geneLocation type="mitochondrion" evidence="2"/>
<sequence length="55" mass="6454">MPQNFHASCFAMLTLSLMLYFTVGHAKIMGHTNSPKPSPWPMKFLSWQKWAWPWS</sequence>
<dbReference type="RefSeq" id="YP_009123812.1">
    <property type="nucleotide sequence ID" value="NC_026578.1"/>
</dbReference>
<dbReference type="CTD" id="4509"/>
<accession>A0A0C5CGK9</accession>
<gene>
    <name evidence="2" type="primary">ATP8</name>
</gene>
<organism evidence="2">
    <name type="scientific">Parachaenichthys charcoti</name>
    <name type="common">Charcot's dragonfish</name>
    <name type="synonym">Chaenichthys charcoti</name>
    <dbReference type="NCBI Taxonomy" id="36187"/>
    <lineage>
        <taxon>Eukaryota</taxon>
        <taxon>Metazoa</taxon>
        <taxon>Chordata</taxon>
        <taxon>Craniata</taxon>
        <taxon>Vertebrata</taxon>
        <taxon>Euteleostomi</taxon>
        <taxon>Actinopterygii</taxon>
        <taxon>Neopterygii</taxon>
        <taxon>Teleostei</taxon>
        <taxon>Neoteleostei</taxon>
        <taxon>Acanthomorphata</taxon>
        <taxon>Eupercaria</taxon>
        <taxon>Perciformes</taxon>
        <taxon>Notothenioidei</taxon>
        <taxon>Bathydraconidae</taxon>
        <taxon>Parachaenichthys</taxon>
    </lineage>
</organism>
<protein>
    <submittedName>
        <fullName evidence="2">ATP8 protein</fullName>
    </submittedName>
</protein>
<keyword evidence="1" id="KW-0732">Signal</keyword>
<proteinExistence type="predicted"/>
<dbReference type="GeneID" id="23631892"/>
<feature type="signal peptide" evidence="1">
    <location>
        <begin position="1"/>
        <end position="26"/>
    </location>
</feature>
<feature type="chain" id="PRO_5002184194" evidence="1">
    <location>
        <begin position="27"/>
        <end position="55"/>
    </location>
</feature>
<dbReference type="EMBL" id="KP300644">
    <property type="protein sequence ID" value="AJN91086.1"/>
    <property type="molecule type" value="Genomic_DNA"/>
</dbReference>
<keyword evidence="2" id="KW-0496">Mitochondrion</keyword>
<evidence type="ECO:0000313" key="2">
    <source>
        <dbReference type="EMBL" id="AJN91086.1"/>
    </source>
</evidence>
<reference evidence="2" key="1">
    <citation type="submission" date="2014-12" db="EMBL/GenBank/DDBJ databases">
        <title>Complete mitochondrial genome of the Antarctic dragonfish, Parachaenichthys charcoti (Notothenioidei: Bathydraconidae).</title>
        <authorList>
            <person name="Park H."/>
            <person name="Kang S."/>
        </authorList>
    </citation>
    <scope>NUCLEOTIDE SEQUENCE</scope>
</reference>
<name>A0A0C5CGK9_PARCR</name>
<dbReference type="AlphaFoldDB" id="A0A0C5CGK9"/>
<evidence type="ECO:0000256" key="1">
    <source>
        <dbReference type="SAM" id="SignalP"/>
    </source>
</evidence>